<evidence type="ECO:0000313" key="1">
    <source>
        <dbReference type="EMBL" id="SCB52053.1"/>
    </source>
</evidence>
<reference evidence="2" key="1">
    <citation type="submission" date="2016-08" db="EMBL/GenBank/DDBJ databases">
        <authorList>
            <person name="Varghese N."/>
            <person name="Submissions Spin"/>
        </authorList>
    </citation>
    <scope>NUCLEOTIDE SEQUENCE [LARGE SCALE GENOMIC DNA]</scope>
    <source>
        <strain evidence="2">ERR11</strain>
    </source>
</reference>
<dbReference type="EMBL" id="FMAI01000016">
    <property type="protein sequence ID" value="SCB52053.1"/>
    <property type="molecule type" value="Genomic_DNA"/>
</dbReference>
<dbReference type="AlphaFoldDB" id="A0A1C3XIH0"/>
<organism evidence="1 2">
    <name type="scientific">Bradyrhizobium shewense</name>
    <dbReference type="NCBI Taxonomy" id="1761772"/>
    <lineage>
        <taxon>Bacteria</taxon>
        <taxon>Pseudomonadati</taxon>
        <taxon>Pseudomonadota</taxon>
        <taxon>Alphaproteobacteria</taxon>
        <taxon>Hyphomicrobiales</taxon>
        <taxon>Nitrobacteraceae</taxon>
        <taxon>Bradyrhizobium</taxon>
    </lineage>
</organism>
<evidence type="ECO:0000313" key="2">
    <source>
        <dbReference type="Proteomes" id="UP000199184"/>
    </source>
</evidence>
<proteinExistence type="predicted"/>
<gene>
    <name evidence="1" type="ORF">GA0061098_1016147</name>
</gene>
<name>A0A1C3XIH0_9BRAD</name>
<protein>
    <submittedName>
        <fullName evidence="1">Uncharacterized protein</fullName>
    </submittedName>
</protein>
<dbReference type="Proteomes" id="UP000199184">
    <property type="component" value="Unassembled WGS sequence"/>
</dbReference>
<keyword evidence="2" id="KW-1185">Reference proteome</keyword>
<sequence>MTMPHEHHHEPNAEQPAVHGMLIVGEVRVLMSHLPMFHAPHDYQIIIETSLSAPGFDPRQKYVDDRHATLAPIYTWVPKPFVLSDLLKPNPASPTMVGAIFRGHFERGGIAITGDDVEARVERILYSRRLIASDPPLTERRYVIFGSPSEPFLAHVITRPPDFDQITAVEIAAPRADWLTDSRGVGVALKIDGIDRAINAPLREGDQVNATQLDAPSAGSAVLTVRREFYLETGDLAP</sequence>
<accession>A0A1C3XIH0</accession>